<keyword evidence="1" id="KW-0732">Signal</keyword>
<gene>
    <name evidence="2" type="ORF">SAMN02982931_04716</name>
</gene>
<evidence type="ECO:0000313" key="2">
    <source>
        <dbReference type="EMBL" id="SDB58655.1"/>
    </source>
</evidence>
<feature type="chain" id="PRO_5011706501" description="HdeA/HdeB family protein" evidence="1">
    <location>
        <begin position="23"/>
        <end position="147"/>
    </location>
</feature>
<protein>
    <recommendedName>
        <fullName evidence="4">HdeA/HdeB family protein</fullName>
    </recommendedName>
</protein>
<evidence type="ECO:0008006" key="4">
    <source>
        <dbReference type="Google" id="ProtNLM"/>
    </source>
</evidence>
<sequence>MGITKLFAVAVGIAGLSGTVIAQEAVEFVGTISPETECVIEEFSHNEKIQNDSRVTAYLAILEGCDVEQRLSHLIAAYADTAAKETLQVAAPIQKRCAIDPPAYDSLLNAHRNGAKMGGALAMWRLFPDQDRNVMCERVIINIALEE</sequence>
<proteinExistence type="predicted"/>
<dbReference type="EMBL" id="FMXQ01000016">
    <property type="protein sequence ID" value="SDB58655.1"/>
    <property type="molecule type" value="Genomic_DNA"/>
</dbReference>
<dbReference type="Proteomes" id="UP000199071">
    <property type="component" value="Unassembled WGS sequence"/>
</dbReference>
<keyword evidence="3" id="KW-1185">Reference proteome</keyword>
<organism evidence="2 3">
    <name type="scientific">Bauldia litoralis</name>
    <dbReference type="NCBI Taxonomy" id="665467"/>
    <lineage>
        <taxon>Bacteria</taxon>
        <taxon>Pseudomonadati</taxon>
        <taxon>Pseudomonadota</taxon>
        <taxon>Alphaproteobacteria</taxon>
        <taxon>Hyphomicrobiales</taxon>
        <taxon>Kaistiaceae</taxon>
        <taxon>Bauldia</taxon>
    </lineage>
</organism>
<reference evidence="2 3" key="1">
    <citation type="submission" date="2016-10" db="EMBL/GenBank/DDBJ databases">
        <authorList>
            <person name="de Groot N.N."/>
        </authorList>
    </citation>
    <scope>NUCLEOTIDE SEQUENCE [LARGE SCALE GENOMIC DNA]</scope>
    <source>
        <strain evidence="2 3">ATCC 35022</strain>
    </source>
</reference>
<evidence type="ECO:0000313" key="3">
    <source>
        <dbReference type="Proteomes" id="UP000199071"/>
    </source>
</evidence>
<accession>A0A1G6EP54</accession>
<dbReference type="AlphaFoldDB" id="A0A1G6EP54"/>
<evidence type="ECO:0000256" key="1">
    <source>
        <dbReference type="SAM" id="SignalP"/>
    </source>
</evidence>
<feature type="signal peptide" evidence="1">
    <location>
        <begin position="1"/>
        <end position="22"/>
    </location>
</feature>
<name>A0A1G6EP54_9HYPH</name>
<dbReference type="RefSeq" id="WP_090881195.1">
    <property type="nucleotide sequence ID" value="NZ_FMXQ01000016.1"/>
</dbReference>